<reference evidence="1 2" key="1">
    <citation type="submission" date="2019-02" db="EMBL/GenBank/DDBJ databases">
        <title>Genome sequencing of the rare red list fungi Bondarzewia mesenterica.</title>
        <authorList>
            <person name="Buettner E."/>
            <person name="Kellner H."/>
        </authorList>
    </citation>
    <scope>NUCLEOTIDE SEQUENCE [LARGE SCALE GENOMIC DNA]</scope>
    <source>
        <strain evidence="1 2">DSM 108281</strain>
    </source>
</reference>
<name>A0A4S4L3N5_9AGAM</name>
<dbReference type="Proteomes" id="UP000310158">
    <property type="component" value="Unassembled WGS sequence"/>
</dbReference>
<dbReference type="EMBL" id="SGPL01000960">
    <property type="protein sequence ID" value="THH05797.1"/>
    <property type="molecule type" value="Genomic_DNA"/>
</dbReference>
<keyword evidence="2" id="KW-1185">Reference proteome</keyword>
<evidence type="ECO:0000313" key="1">
    <source>
        <dbReference type="EMBL" id="THH05797.1"/>
    </source>
</evidence>
<accession>A0A4S4L3N5</accession>
<evidence type="ECO:0000313" key="2">
    <source>
        <dbReference type="Proteomes" id="UP000310158"/>
    </source>
</evidence>
<sequence length="311" mass="34799">MFEADRWMFVPSEKSLKMIIKDLLQFKSRQKKPAMNIKVLYMRTRPLRLAHHFENKLPFIQNTRLNTIARVSDGRVLSNLNHSQENGISLDRSDILYFYFVIQRAWTQLNKALLLNTFKIFEIHTKVYANLRTIVGLWEDMADFPIFEGAGSALSNFYAQNGLANGAQFGWFLLAVICLKYSYISRTGVSITGSQFCTKVINSNANCPTQASDLLKCRRICELLPSPRGSEQHLLPGELSELPKRGPVNVTTVTTDDGTKWIALMGAELFEVGNTIWTEDKNATSAAKATGAIDAAASTVVGKKVKIVSVN</sequence>
<protein>
    <submittedName>
        <fullName evidence="1">Uncharacterized protein</fullName>
    </submittedName>
</protein>
<comment type="caution">
    <text evidence="1">The sequence shown here is derived from an EMBL/GenBank/DDBJ whole genome shotgun (WGS) entry which is preliminary data.</text>
</comment>
<gene>
    <name evidence="1" type="ORF">EW146_g9801</name>
</gene>
<organism evidence="1 2">
    <name type="scientific">Bondarzewia mesenterica</name>
    <dbReference type="NCBI Taxonomy" id="1095465"/>
    <lineage>
        <taxon>Eukaryota</taxon>
        <taxon>Fungi</taxon>
        <taxon>Dikarya</taxon>
        <taxon>Basidiomycota</taxon>
        <taxon>Agaricomycotina</taxon>
        <taxon>Agaricomycetes</taxon>
        <taxon>Russulales</taxon>
        <taxon>Bondarzewiaceae</taxon>
        <taxon>Bondarzewia</taxon>
    </lineage>
</organism>
<proteinExistence type="predicted"/>
<dbReference type="AlphaFoldDB" id="A0A4S4L3N5"/>